<organism evidence="6 7">
    <name type="scientific">Pasteurella testudinis DSM 23072</name>
    <dbReference type="NCBI Taxonomy" id="1122938"/>
    <lineage>
        <taxon>Bacteria</taxon>
        <taxon>Pseudomonadati</taxon>
        <taxon>Pseudomonadota</taxon>
        <taxon>Gammaproteobacteria</taxon>
        <taxon>Pasteurellales</taxon>
        <taxon>Pasteurellaceae</taxon>
        <taxon>Pasteurella</taxon>
    </lineage>
</organism>
<keyword evidence="3" id="KW-0328">Glycosyltransferase</keyword>
<keyword evidence="7" id="KW-1185">Reference proteome</keyword>
<proteinExistence type="predicted"/>
<keyword evidence="5" id="KW-0472">Membrane</keyword>
<name>A0A1W1V1R3_9PAST</name>
<evidence type="ECO:0000313" key="6">
    <source>
        <dbReference type="EMBL" id="SMB87248.1"/>
    </source>
</evidence>
<evidence type="ECO:0000313" key="7">
    <source>
        <dbReference type="Proteomes" id="UP000192408"/>
    </source>
</evidence>
<reference evidence="7" key="1">
    <citation type="submission" date="2017-04" db="EMBL/GenBank/DDBJ databases">
        <authorList>
            <person name="Varghese N."/>
            <person name="Submissions S."/>
        </authorList>
    </citation>
    <scope>NUCLEOTIDE SEQUENCE [LARGE SCALE GENOMIC DNA]</scope>
    <source>
        <strain evidence="7">DSM 23072</strain>
    </source>
</reference>
<evidence type="ECO:0000256" key="1">
    <source>
        <dbReference type="ARBA" id="ARBA00022475"/>
    </source>
</evidence>
<evidence type="ECO:0000256" key="4">
    <source>
        <dbReference type="ARBA" id="ARBA00022679"/>
    </source>
</evidence>
<protein>
    <submittedName>
        <fullName evidence="6">dTDP-N-acetylfucosamine:lipid II N-acetylfucosaminyltransferase</fullName>
    </submittedName>
</protein>
<evidence type="ECO:0000256" key="3">
    <source>
        <dbReference type="ARBA" id="ARBA00022676"/>
    </source>
</evidence>
<dbReference type="STRING" id="1122938.SAMN05660772_02694"/>
<dbReference type="InterPro" id="IPR009993">
    <property type="entry name" value="WecF"/>
</dbReference>
<dbReference type="EMBL" id="FWWV01000031">
    <property type="protein sequence ID" value="SMB87248.1"/>
    <property type="molecule type" value="Genomic_DNA"/>
</dbReference>
<dbReference type="GO" id="GO:0008417">
    <property type="term" value="F:fucosyltransferase activity"/>
    <property type="evidence" value="ECO:0007669"/>
    <property type="project" value="InterPro"/>
</dbReference>
<evidence type="ECO:0000256" key="2">
    <source>
        <dbReference type="ARBA" id="ARBA00022519"/>
    </source>
</evidence>
<keyword evidence="4 6" id="KW-0808">Transferase</keyword>
<evidence type="ECO:0000256" key="5">
    <source>
        <dbReference type="ARBA" id="ARBA00023136"/>
    </source>
</evidence>
<dbReference type="GO" id="GO:0009246">
    <property type="term" value="P:enterobacterial common antigen biosynthetic process"/>
    <property type="evidence" value="ECO:0007669"/>
    <property type="project" value="InterPro"/>
</dbReference>
<keyword evidence="2" id="KW-0997">Cell inner membrane</keyword>
<dbReference type="Pfam" id="PF07429">
    <property type="entry name" value="Glyco_transf_56"/>
    <property type="match status" value="1"/>
</dbReference>
<sequence length="352" mass="41064">MKICHILGSDIPHHNKTVLDFFERQLWKEVPPQARAQFYLVGGENNNDSAEIKRFAGKKALADFLLREVKQRSDTFYLLHGQFNLWIWLAILCNKLPLDRLGWHIWGADLYEDSKQWQFKLFYPLRRMAQKKLRHVFGTVGDLERFKQLNQRAQTRVLYFPTKMDPNLSAAKSAVADRPLTILLGNSGDQSNRHLQALQQIKSQLGDQVKILIPMGYPQHNQAYIESVKAKARELFAESAVTVFEQRIEFQDYLALLAQCDLGYFIFARQQGIGTICLLTQLEIPLVLNRENPFCLDMQRQQIPFVEMNAVNRDNIERAKVRLSQLDKSRIDFFAPNFKQGWLELLREQSQR</sequence>
<gene>
    <name evidence="6" type="ORF">SAMN05660772_02694</name>
</gene>
<dbReference type="RefSeq" id="WP_084257481.1">
    <property type="nucleotide sequence ID" value="NZ_FWWV01000031.1"/>
</dbReference>
<accession>A0A1W1V1R3</accession>
<dbReference type="AlphaFoldDB" id="A0A1W1V1R3"/>
<keyword evidence="1" id="KW-1003">Cell membrane</keyword>
<dbReference type="Proteomes" id="UP000192408">
    <property type="component" value="Unassembled WGS sequence"/>
</dbReference>